<evidence type="ECO:0000256" key="1">
    <source>
        <dbReference type="SAM" id="MobiDB-lite"/>
    </source>
</evidence>
<evidence type="ECO:0000313" key="2">
    <source>
        <dbReference type="EMBL" id="CAK5271977.1"/>
    </source>
</evidence>
<evidence type="ECO:0000313" key="3">
    <source>
        <dbReference type="Proteomes" id="UP001295794"/>
    </source>
</evidence>
<name>A0AAD2K0D4_9AGAR</name>
<keyword evidence="3" id="KW-1185">Reference proteome</keyword>
<feature type="compositionally biased region" description="Polar residues" evidence="1">
    <location>
        <begin position="43"/>
        <end position="55"/>
    </location>
</feature>
<dbReference type="Proteomes" id="UP001295794">
    <property type="component" value="Unassembled WGS sequence"/>
</dbReference>
<organism evidence="2 3">
    <name type="scientific">Mycena citricolor</name>
    <dbReference type="NCBI Taxonomy" id="2018698"/>
    <lineage>
        <taxon>Eukaryota</taxon>
        <taxon>Fungi</taxon>
        <taxon>Dikarya</taxon>
        <taxon>Basidiomycota</taxon>
        <taxon>Agaricomycotina</taxon>
        <taxon>Agaricomycetes</taxon>
        <taxon>Agaricomycetidae</taxon>
        <taxon>Agaricales</taxon>
        <taxon>Marasmiineae</taxon>
        <taxon>Mycenaceae</taxon>
        <taxon>Mycena</taxon>
    </lineage>
</organism>
<feature type="compositionally biased region" description="Acidic residues" evidence="1">
    <location>
        <begin position="136"/>
        <end position="179"/>
    </location>
</feature>
<proteinExistence type="predicted"/>
<feature type="compositionally biased region" description="Basic residues" evidence="1">
    <location>
        <begin position="220"/>
        <end position="229"/>
    </location>
</feature>
<feature type="compositionally biased region" description="Acidic residues" evidence="1">
    <location>
        <begin position="83"/>
        <end position="123"/>
    </location>
</feature>
<dbReference type="AlphaFoldDB" id="A0AAD2K0D4"/>
<feature type="region of interest" description="Disordered" evidence="1">
    <location>
        <begin position="22"/>
        <end position="233"/>
    </location>
</feature>
<comment type="caution">
    <text evidence="2">The sequence shown here is derived from an EMBL/GenBank/DDBJ whole genome shotgun (WGS) entry which is preliminary data.</text>
</comment>
<dbReference type="EMBL" id="CAVNYO010000180">
    <property type="protein sequence ID" value="CAK5271977.1"/>
    <property type="molecule type" value="Genomic_DNA"/>
</dbReference>
<accession>A0AAD2K0D4</accession>
<protein>
    <submittedName>
        <fullName evidence="2">Uncharacterized protein</fullName>
    </submittedName>
</protein>
<feature type="compositionally biased region" description="Low complexity" evidence="1">
    <location>
        <begin position="202"/>
        <end position="218"/>
    </location>
</feature>
<sequence length="317" mass="34196">MTPLQYAHVTARQCFFPSVLTDCDIDSMPPTRSSTRAKPKPKSASSLNIPSSSKTRAGPRGPKSSTEEKEDPVAARMRRAMEEADDEDEDEEVSIVAGEELDADEMDDDEDEDADEDRLEDDDGMRASSPAFGEADSGEDGSSDEDVGEVEEDAEDEVRLDDDSQEDEDEDEDEDDDDTLNPSPPSASSGYLPDHLFSAAFAPKSTSTSNSKSSPAAPQKKIRRKKRRNGPKDIVLGTRTLRITPTAASSASPAANGALLPSRTAQTFTNRVLQLKPGALKRAKGRPKAGWERVPVNLGSMRGRAIGPARGFARGQL</sequence>
<gene>
    <name evidence="2" type="ORF">MYCIT1_LOCUS17435</name>
</gene>
<reference evidence="2" key="1">
    <citation type="submission" date="2023-11" db="EMBL/GenBank/DDBJ databases">
        <authorList>
            <person name="De Vega J J."/>
            <person name="De Vega J J."/>
        </authorList>
    </citation>
    <scope>NUCLEOTIDE SEQUENCE</scope>
</reference>